<dbReference type="Gene3D" id="3.40.50.720">
    <property type="entry name" value="NAD(P)-binding Rossmann-like Domain"/>
    <property type="match status" value="2"/>
</dbReference>
<evidence type="ECO:0000313" key="5">
    <source>
        <dbReference type="EMBL" id="WWR44999.1"/>
    </source>
</evidence>
<comment type="similarity">
    <text evidence="2">Belongs to the D-isomer specific 2-hydroxyacid dehydrogenase family.</text>
</comment>
<reference evidence="5 6" key="1">
    <citation type="submission" date="2023-10" db="EMBL/GenBank/DDBJ databases">
        <title>Roseovarius strain S88 nov., isolated from a marine algae.</title>
        <authorList>
            <person name="Lee M.W."/>
            <person name="Lee J.K."/>
            <person name="Kim J.M."/>
            <person name="Choi D.G."/>
            <person name="Baek J.H."/>
            <person name="Bayburt H."/>
            <person name="Jung J.J."/>
            <person name="Han D.M."/>
            <person name="Jeon C.O."/>
        </authorList>
    </citation>
    <scope>NUCLEOTIDE SEQUENCE [LARGE SCALE GENOMIC DNA]</scope>
    <source>
        <strain evidence="5 6">S88</strain>
    </source>
</reference>
<evidence type="ECO:0000259" key="3">
    <source>
        <dbReference type="Pfam" id="PF00389"/>
    </source>
</evidence>
<evidence type="ECO:0000256" key="1">
    <source>
        <dbReference type="ARBA" id="ARBA00023002"/>
    </source>
</evidence>
<dbReference type="Pfam" id="PF00389">
    <property type="entry name" value="2-Hacid_dh"/>
    <property type="match status" value="1"/>
</dbReference>
<dbReference type="GO" id="GO:0016491">
    <property type="term" value="F:oxidoreductase activity"/>
    <property type="evidence" value="ECO:0007669"/>
    <property type="project" value="UniProtKB-KW"/>
</dbReference>
<dbReference type="PANTHER" id="PTHR10996">
    <property type="entry name" value="2-HYDROXYACID DEHYDROGENASE-RELATED"/>
    <property type="match status" value="1"/>
</dbReference>
<accession>A0ABZ2HFN4</accession>
<dbReference type="SUPFAM" id="SSF51735">
    <property type="entry name" value="NAD(P)-binding Rossmann-fold domains"/>
    <property type="match status" value="1"/>
</dbReference>
<organism evidence="5 6">
    <name type="scientific">Roseovarius phycicola</name>
    <dbReference type="NCBI Taxonomy" id="3080976"/>
    <lineage>
        <taxon>Bacteria</taxon>
        <taxon>Pseudomonadati</taxon>
        <taxon>Pseudomonadota</taxon>
        <taxon>Alphaproteobacteria</taxon>
        <taxon>Rhodobacterales</taxon>
        <taxon>Roseobacteraceae</taxon>
        <taxon>Roseovarius</taxon>
    </lineage>
</organism>
<keyword evidence="6" id="KW-1185">Reference proteome</keyword>
<dbReference type="RefSeq" id="WP_338547802.1">
    <property type="nucleotide sequence ID" value="NZ_CP146069.1"/>
</dbReference>
<sequence>MKILVTRAWPKAAESRLEQAGLGEVTLRNPDTSMSHDEWMAAAETYDVIMPTVSDKIPAEFYPAAKGKLKIFANYGVGFNHIDIDAAHANGIAVTNTPDVLTDCTADLAMGLMFAAARRIGEGERETRAGGWKGWRPTHMIGKKVTGATLGIIGFGRIGQAMARRAHNGFGMRVVFQDAWNVPDDIKAANGNAEQLGSMTEVAAQSDFLSLHCPGGADTYKMINADVFGALKPGAILVNSARGDVVDEDALFDALDSGKLSAAGLDVYHNEPALDPRFLTYDNIVLAPHLGSATDGTREAMGHRAIDNLEAFLKGERPGDLVTPGQD</sequence>
<dbReference type="PROSITE" id="PS00671">
    <property type="entry name" value="D_2_HYDROXYACID_DH_3"/>
    <property type="match status" value="1"/>
</dbReference>
<dbReference type="InterPro" id="IPR006139">
    <property type="entry name" value="D-isomer_2_OHA_DH_cat_dom"/>
</dbReference>
<evidence type="ECO:0000313" key="6">
    <source>
        <dbReference type="Proteomes" id="UP001364156"/>
    </source>
</evidence>
<name>A0ABZ2HFN4_9RHOB</name>
<dbReference type="SUPFAM" id="SSF52283">
    <property type="entry name" value="Formate/glycerate dehydrogenase catalytic domain-like"/>
    <property type="match status" value="1"/>
</dbReference>
<gene>
    <name evidence="5" type="ORF">RZ517_09180</name>
</gene>
<feature type="domain" description="D-isomer specific 2-hydroxyacid dehydrogenase catalytic" evidence="3">
    <location>
        <begin position="3"/>
        <end position="322"/>
    </location>
</feature>
<dbReference type="InterPro" id="IPR036291">
    <property type="entry name" value="NAD(P)-bd_dom_sf"/>
</dbReference>
<feature type="domain" description="D-isomer specific 2-hydroxyacid dehydrogenase NAD-binding" evidence="4">
    <location>
        <begin position="110"/>
        <end position="291"/>
    </location>
</feature>
<dbReference type="Pfam" id="PF02826">
    <property type="entry name" value="2-Hacid_dh_C"/>
    <property type="match status" value="1"/>
</dbReference>
<dbReference type="InterPro" id="IPR029753">
    <property type="entry name" value="D-isomer_DH_CS"/>
</dbReference>
<dbReference type="Proteomes" id="UP001364156">
    <property type="component" value="Chromosome"/>
</dbReference>
<dbReference type="CDD" id="cd05301">
    <property type="entry name" value="GDH"/>
    <property type="match status" value="1"/>
</dbReference>
<protein>
    <submittedName>
        <fullName evidence="5">D-glycerate dehydrogenase</fullName>
        <ecNumber evidence="5">1.1.1.-</ecNumber>
    </submittedName>
</protein>
<dbReference type="PANTHER" id="PTHR10996:SF283">
    <property type="entry name" value="GLYOXYLATE_HYDROXYPYRUVATE REDUCTASE B"/>
    <property type="match status" value="1"/>
</dbReference>
<proteinExistence type="inferred from homology"/>
<dbReference type="InterPro" id="IPR050223">
    <property type="entry name" value="D-isomer_2-hydroxyacid_DH"/>
</dbReference>
<evidence type="ECO:0000259" key="4">
    <source>
        <dbReference type="Pfam" id="PF02826"/>
    </source>
</evidence>
<dbReference type="EC" id="1.1.1.-" evidence="5"/>
<dbReference type="EMBL" id="CP146069">
    <property type="protein sequence ID" value="WWR44999.1"/>
    <property type="molecule type" value="Genomic_DNA"/>
</dbReference>
<dbReference type="InterPro" id="IPR006140">
    <property type="entry name" value="D-isomer_DH_NAD-bd"/>
</dbReference>
<keyword evidence="1 2" id="KW-0560">Oxidoreductase</keyword>
<evidence type="ECO:0000256" key="2">
    <source>
        <dbReference type="RuleBase" id="RU003719"/>
    </source>
</evidence>